<accession>A0A251RX59</accession>
<dbReference type="Proteomes" id="UP000215914">
    <property type="component" value="Chromosome 16"/>
</dbReference>
<dbReference type="AlphaFoldDB" id="A0A251RX59"/>
<sequence length="62" mass="7312">MYLLAWVVFQSSKELPLCGFIRISTWYRDCGGRRVHGKPRSFTIVTALVTTFYMFWTLYLAI</sequence>
<keyword evidence="1" id="KW-1133">Transmembrane helix</keyword>
<evidence type="ECO:0000313" key="2">
    <source>
        <dbReference type="EMBL" id="OTF90934.1"/>
    </source>
</evidence>
<feature type="transmembrane region" description="Helical" evidence="1">
    <location>
        <begin position="42"/>
        <end position="61"/>
    </location>
</feature>
<evidence type="ECO:0000313" key="3">
    <source>
        <dbReference type="Proteomes" id="UP000215914"/>
    </source>
</evidence>
<keyword evidence="1" id="KW-0812">Transmembrane</keyword>
<gene>
    <name evidence="2" type="ORF">HannXRQ_Chr16g0505081</name>
</gene>
<keyword evidence="3" id="KW-1185">Reference proteome</keyword>
<evidence type="ECO:0000256" key="1">
    <source>
        <dbReference type="SAM" id="Phobius"/>
    </source>
</evidence>
<keyword evidence="1" id="KW-0472">Membrane</keyword>
<organism evidence="2 3">
    <name type="scientific">Helianthus annuus</name>
    <name type="common">Common sunflower</name>
    <dbReference type="NCBI Taxonomy" id="4232"/>
    <lineage>
        <taxon>Eukaryota</taxon>
        <taxon>Viridiplantae</taxon>
        <taxon>Streptophyta</taxon>
        <taxon>Embryophyta</taxon>
        <taxon>Tracheophyta</taxon>
        <taxon>Spermatophyta</taxon>
        <taxon>Magnoliopsida</taxon>
        <taxon>eudicotyledons</taxon>
        <taxon>Gunneridae</taxon>
        <taxon>Pentapetalae</taxon>
        <taxon>asterids</taxon>
        <taxon>campanulids</taxon>
        <taxon>Asterales</taxon>
        <taxon>Asteraceae</taxon>
        <taxon>Asteroideae</taxon>
        <taxon>Heliantheae alliance</taxon>
        <taxon>Heliantheae</taxon>
        <taxon>Helianthus</taxon>
    </lineage>
</organism>
<dbReference type="EMBL" id="CM007905">
    <property type="protein sequence ID" value="OTF90934.1"/>
    <property type="molecule type" value="Genomic_DNA"/>
</dbReference>
<reference evidence="3" key="1">
    <citation type="journal article" date="2017" name="Nature">
        <title>The sunflower genome provides insights into oil metabolism, flowering and Asterid evolution.</title>
        <authorList>
            <person name="Badouin H."/>
            <person name="Gouzy J."/>
            <person name="Grassa C.J."/>
            <person name="Murat F."/>
            <person name="Staton S.E."/>
            <person name="Cottret L."/>
            <person name="Lelandais-Briere C."/>
            <person name="Owens G.L."/>
            <person name="Carrere S."/>
            <person name="Mayjonade B."/>
            <person name="Legrand L."/>
            <person name="Gill N."/>
            <person name="Kane N.C."/>
            <person name="Bowers J.E."/>
            <person name="Hubner S."/>
            <person name="Bellec A."/>
            <person name="Berard A."/>
            <person name="Berges H."/>
            <person name="Blanchet N."/>
            <person name="Boniface M.C."/>
            <person name="Brunel D."/>
            <person name="Catrice O."/>
            <person name="Chaidir N."/>
            <person name="Claudel C."/>
            <person name="Donnadieu C."/>
            <person name="Faraut T."/>
            <person name="Fievet G."/>
            <person name="Helmstetter N."/>
            <person name="King M."/>
            <person name="Knapp S.J."/>
            <person name="Lai Z."/>
            <person name="Le Paslier M.C."/>
            <person name="Lippi Y."/>
            <person name="Lorenzon L."/>
            <person name="Mandel J.R."/>
            <person name="Marage G."/>
            <person name="Marchand G."/>
            <person name="Marquand E."/>
            <person name="Bret-Mestries E."/>
            <person name="Morien E."/>
            <person name="Nambeesan S."/>
            <person name="Nguyen T."/>
            <person name="Pegot-Espagnet P."/>
            <person name="Pouilly N."/>
            <person name="Raftis F."/>
            <person name="Sallet E."/>
            <person name="Schiex T."/>
            <person name="Thomas J."/>
            <person name="Vandecasteele C."/>
            <person name="Vares D."/>
            <person name="Vear F."/>
            <person name="Vautrin S."/>
            <person name="Crespi M."/>
            <person name="Mangin B."/>
            <person name="Burke J.M."/>
            <person name="Salse J."/>
            <person name="Munos S."/>
            <person name="Vincourt P."/>
            <person name="Rieseberg L.H."/>
            <person name="Langlade N.B."/>
        </authorList>
    </citation>
    <scope>NUCLEOTIDE SEQUENCE [LARGE SCALE GENOMIC DNA]</scope>
    <source>
        <strain evidence="3">cv. SF193</strain>
    </source>
</reference>
<proteinExistence type="predicted"/>
<name>A0A251RX59_HELAN</name>
<protein>
    <submittedName>
        <fullName evidence="2">Uncharacterized protein</fullName>
    </submittedName>
</protein>
<dbReference type="InParanoid" id="A0A251RX59"/>